<dbReference type="PANTHER" id="PTHR24198">
    <property type="entry name" value="ANKYRIN REPEAT AND PROTEIN KINASE DOMAIN-CONTAINING PROTEIN"/>
    <property type="match status" value="1"/>
</dbReference>
<keyword evidence="2 3" id="KW-0040">ANK repeat</keyword>
<dbReference type="CDD" id="cd00093">
    <property type="entry name" value="HTH_XRE"/>
    <property type="match status" value="1"/>
</dbReference>
<dbReference type="InterPro" id="IPR002716">
    <property type="entry name" value="PIN_dom"/>
</dbReference>
<dbReference type="SMART" id="SM00248">
    <property type="entry name" value="ANK"/>
    <property type="match status" value="4"/>
</dbReference>
<keyword evidence="1" id="KW-0677">Repeat</keyword>
<dbReference type="PROSITE" id="PS50943">
    <property type="entry name" value="HTH_CROC1"/>
    <property type="match status" value="1"/>
</dbReference>
<feature type="domain" description="HTH cro/C1-type" evidence="4">
    <location>
        <begin position="10"/>
        <end position="64"/>
    </location>
</feature>
<organism evidence="5 6">
    <name type="scientific">Hallerella porci</name>
    <dbReference type="NCBI Taxonomy" id="1945871"/>
    <lineage>
        <taxon>Bacteria</taxon>
        <taxon>Pseudomonadati</taxon>
        <taxon>Fibrobacterota</taxon>
        <taxon>Fibrobacteria</taxon>
        <taxon>Fibrobacterales</taxon>
        <taxon>Fibrobacteraceae</taxon>
        <taxon>Hallerella</taxon>
    </lineage>
</organism>
<dbReference type="EMBL" id="QGHD01000047">
    <property type="protein sequence ID" value="PWK86604.1"/>
    <property type="molecule type" value="Genomic_DNA"/>
</dbReference>
<dbReference type="SUPFAM" id="SSF47413">
    <property type="entry name" value="lambda repressor-like DNA-binding domains"/>
    <property type="match status" value="1"/>
</dbReference>
<evidence type="ECO:0000259" key="4">
    <source>
        <dbReference type="PROSITE" id="PS50943"/>
    </source>
</evidence>
<dbReference type="Gene3D" id="1.25.40.20">
    <property type="entry name" value="Ankyrin repeat-containing domain"/>
    <property type="match status" value="1"/>
</dbReference>
<evidence type="ECO:0000313" key="6">
    <source>
        <dbReference type="Proteomes" id="UP000245523"/>
    </source>
</evidence>
<name>A0ABX5LLM7_9BACT</name>
<comment type="caution">
    <text evidence="5">The sequence shown here is derived from an EMBL/GenBank/DDBJ whole genome shotgun (WGS) entry which is preliminary data.</text>
</comment>
<dbReference type="Pfam" id="PF13638">
    <property type="entry name" value="PIN_4"/>
    <property type="match status" value="1"/>
</dbReference>
<dbReference type="Pfam" id="PF12796">
    <property type="entry name" value="Ank_2"/>
    <property type="match status" value="1"/>
</dbReference>
<dbReference type="PANTHER" id="PTHR24198:SF165">
    <property type="entry name" value="ANKYRIN REPEAT-CONTAINING PROTEIN-RELATED"/>
    <property type="match status" value="1"/>
</dbReference>
<dbReference type="Proteomes" id="UP000245523">
    <property type="component" value="Unassembled WGS sequence"/>
</dbReference>
<dbReference type="Gene3D" id="3.40.50.1010">
    <property type="entry name" value="5'-nuclease"/>
    <property type="match status" value="1"/>
</dbReference>
<accession>A0ABX5LLM7</accession>
<dbReference type="InterPro" id="IPR001387">
    <property type="entry name" value="Cro/C1-type_HTH"/>
</dbReference>
<dbReference type="PROSITE" id="PS50088">
    <property type="entry name" value="ANK_REPEAT"/>
    <property type="match status" value="1"/>
</dbReference>
<gene>
    <name evidence="5" type="ORF">B0H50_1477</name>
</gene>
<protein>
    <submittedName>
        <fullName evidence="5">Transcriptional regulator with XRE-family HTH domain</fullName>
    </submittedName>
</protein>
<evidence type="ECO:0000256" key="1">
    <source>
        <dbReference type="ARBA" id="ARBA00022737"/>
    </source>
</evidence>
<dbReference type="SUPFAM" id="SSF88723">
    <property type="entry name" value="PIN domain-like"/>
    <property type="match status" value="1"/>
</dbReference>
<dbReference type="Pfam" id="PF01381">
    <property type="entry name" value="HTH_3"/>
    <property type="match status" value="1"/>
</dbReference>
<dbReference type="Pfam" id="PF13637">
    <property type="entry name" value="Ank_4"/>
    <property type="match status" value="1"/>
</dbReference>
<feature type="repeat" description="ANK" evidence="3">
    <location>
        <begin position="318"/>
        <end position="350"/>
    </location>
</feature>
<dbReference type="InterPro" id="IPR002110">
    <property type="entry name" value="Ankyrin_rpt"/>
</dbReference>
<evidence type="ECO:0000256" key="3">
    <source>
        <dbReference type="PROSITE-ProRule" id="PRU00023"/>
    </source>
</evidence>
<evidence type="ECO:0000256" key="2">
    <source>
        <dbReference type="ARBA" id="ARBA00023043"/>
    </source>
</evidence>
<dbReference type="Gene3D" id="1.10.260.40">
    <property type="entry name" value="lambda repressor-like DNA-binding domains"/>
    <property type="match status" value="1"/>
</dbReference>
<dbReference type="RefSeq" id="WP_109587885.1">
    <property type="nucleotide sequence ID" value="NZ_QGHD01000047.1"/>
</dbReference>
<dbReference type="SMART" id="SM00530">
    <property type="entry name" value="HTH_XRE"/>
    <property type="match status" value="1"/>
</dbReference>
<dbReference type="InterPro" id="IPR029060">
    <property type="entry name" value="PIN-like_dom_sf"/>
</dbReference>
<dbReference type="SUPFAM" id="SSF48403">
    <property type="entry name" value="Ankyrin repeat"/>
    <property type="match status" value="1"/>
</dbReference>
<dbReference type="InterPro" id="IPR010982">
    <property type="entry name" value="Lambda_DNA-bd_dom_sf"/>
</dbReference>
<sequence length="406" mass="45933">MNFESTAKAILKIRNSNNLTQDEFARKLNVSRPTVSNWELAKCIPTTEQIMRIHEAFHVSADEILQIKKNTIFVIDTCAILNRPRIINQLLGNESISQVIIPDTVISELNYQKDHGQKQLAWLAMVTIEKFCKEYPHKISILHEENASGINDQKIIFAATQVAKRNIHSTVYMLTNDVFFSLVENKLRNLEVLNLQDFEEKFPLNANCFNREASFRFFEEVKAGNFKAAQIALSKGANPNFIHPESGYTPLIQAVRNRDKSMVEFIANHPKTNCNLCDEAKYRLPAISHAVQLGEMTLVKTLVEAGADIDCQSQGKNHGNTALMISAWHGKQDFVQYFCQNGACANQQDSNGFTALIKASIKKQVSCVRFLYPLTDSRIRSFEGLTAKDYAIKSHNSELLNIFKEA</sequence>
<reference evidence="5 6" key="1">
    <citation type="submission" date="2018-05" db="EMBL/GenBank/DDBJ databases">
        <title>Animal gut microbial communities from fecal samples from Wisconsin, USA.</title>
        <authorList>
            <person name="Neumann A."/>
        </authorList>
    </citation>
    <scope>NUCLEOTIDE SEQUENCE [LARGE SCALE GENOMIC DNA]</scope>
    <source>
        <strain evidence="5 6">UWS4</strain>
    </source>
</reference>
<keyword evidence="6" id="KW-1185">Reference proteome</keyword>
<evidence type="ECO:0000313" key="5">
    <source>
        <dbReference type="EMBL" id="PWK86604.1"/>
    </source>
</evidence>
<proteinExistence type="predicted"/>
<dbReference type="InterPro" id="IPR036770">
    <property type="entry name" value="Ankyrin_rpt-contain_sf"/>
</dbReference>